<dbReference type="AlphaFoldDB" id="A0A7Y8KZ66"/>
<dbReference type="EMBL" id="VYGV01000015">
    <property type="protein sequence ID" value="NWF46843.1"/>
    <property type="molecule type" value="Genomic_DNA"/>
</dbReference>
<dbReference type="Gene3D" id="1.10.10.1100">
    <property type="entry name" value="BFD-like [2Fe-2S]-binding domain"/>
    <property type="match status" value="1"/>
</dbReference>
<dbReference type="Pfam" id="PF04324">
    <property type="entry name" value="Fer2_BFD"/>
    <property type="match status" value="1"/>
</dbReference>
<evidence type="ECO:0000259" key="1">
    <source>
        <dbReference type="Pfam" id="PF04324"/>
    </source>
</evidence>
<feature type="domain" description="BFD-like [2Fe-2S]-binding" evidence="1">
    <location>
        <begin position="2"/>
        <end position="41"/>
    </location>
</feature>
<protein>
    <submittedName>
        <fullName evidence="2">(2Fe-2S)-binding protein</fullName>
    </submittedName>
</protein>
<dbReference type="InterPro" id="IPR007419">
    <property type="entry name" value="BFD-like_2Fe2S-bd_dom"/>
</dbReference>
<sequence length="79" mass="8642">MIVCVCHRVSDQTIARAARSGMAFDDIQLELGVATQCGKCESCARLVWSECRSGQPTAHLKIDELRQQLARGTLQLAPV</sequence>
<gene>
    <name evidence="2" type="ORF">F3K02_16515</name>
</gene>
<accession>A0A7Y8KZ66</accession>
<reference evidence="2 3" key="1">
    <citation type="submission" date="2019-09" db="EMBL/GenBank/DDBJ databases">
        <title>Hydrogenophaga aromatica sp. nov., isolated from a para-xylene-degrading enrichment culture.</title>
        <authorList>
            <person name="Tancsics A."/>
            <person name="Banerjee S."/>
        </authorList>
    </citation>
    <scope>NUCLEOTIDE SEQUENCE [LARGE SCALE GENOMIC DNA]</scope>
    <source>
        <strain evidence="2 3">D2P1</strain>
    </source>
</reference>
<evidence type="ECO:0000313" key="2">
    <source>
        <dbReference type="EMBL" id="NWF46843.1"/>
    </source>
</evidence>
<dbReference type="Proteomes" id="UP000545507">
    <property type="component" value="Unassembled WGS sequence"/>
</dbReference>
<comment type="caution">
    <text evidence="2">The sequence shown here is derived from an EMBL/GenBank/DDBJ whole genome shotgun (WGS) entry which is preliminary data.</text>
</comment>
<proteinExistence type="predicted"/>
<name>A0A7Y8KZ66_9BURK</name>
<dbReference type="InterPro" id="IPR041854">
    <property type="entry name" value="BFD-like_2Fe2S-bd_dom_sf"/>
</dbReference>
<dbReference type="RefSeq" id="WP_177136742.1">
    <property type="nucleotide sequence ID" value="NZ_VYGV01000015.1"/>
</dbReference>
<evidence type="ECO:0000313" key="3">
    <source>
        <dbReference type="Proteomes" id="UP000545507"/>
    </source>
</evidence>
<organism evidence="2 3">
    <name type="scientific">Hydrogenophaga aromaticivorans</name>
    <dbReference type="NCBI Taxonomy" id="2610898"/>
    <lineage>
        <taxon>Bacteria</taxon>
        <taxon>Pseudomonadati</taxon>
        <taxon>Pseudomonadota</taxon>
        <taxon>Betaproteobacteria</taxon>
        <taxon>Burkholderiales</taxon>
        <taxon>Comamonadaceae</taxon>
        <taxon>Hydrogenophaga</taxon>
    </lineage>
</organism>
<keyword evidence="3" id="KW-1185">Reference proteome</keyword>